<accession>A0A841CMZ0</accession>
<sequence>MTTGKYLAVQQSMLRAESATEFRSMLDRIRREAGLSCGQIAVKAGIPRSQAYALVDAKRSALPNKPDQVIAFLRACNLSPMHADIVMDRLSDLKRRHVPGGVAAQENSEDVDFTREVRASTAEPLGDTAPRTNHDRQDIVVNMGKLTHVRRTNNTPLVYLVHYVLASDERTRRANRLLLTLGLVLSLVLVALGGVLILVPDAIRAWVVGGFAGSVAVGTLIFIRAVVRSYD</sequence>
<dbReference type="AlphaFoldDB" id="A0A841CMZ0"/>
<feature type="transmembrane region" description="Helical" evidence="1">
    <location>
        <begin position="177"/>
        <end position="199"/>
    </location>
</feature>
<gene>
    <name evidence="2" type="ORF">FHS29_005098</name>
</gene>
<evidence type="ECO:0000313" key="3">
    <source>
        <dbReference type="Proteomes" id="UP000547510"/>
    </source>
</evidence>
<keyword evidence="1" id="KW-0812">Transmembrane</keyword>
<evidence type="ECO:0000256" key="1">
    <source>
        <dbReference type="SAM" id="Phobius"/>
    </source>
</evidence>
<dbReference type="Proteomes" id="UP000547510">
    <property type="component" value="Unassembled WGS sequence"/>
</dbReference>
<name>A0A841CMZ0_9PSEU</name>
<protein>
    <submittedName>
        <fullName evidence="2">Uncharacterized protein</fullName>
    </submittedName>
</protein>
<keyword evidence="1" id="KW-1133">Transmembrane helix</keyword>
<feature type="transmembrane region" description="Helical" evidence="1">
    <location>
        <begin position="205"/>
        <end position="227"/>
    </location>
</feature>
<reference evidence="2 3" key="1">
    <citation type="submission" date="2020-08" db="EMBL/GenBank/DDBJ databases">
        <title>Genomic Encyclopedia of Type Strains, Phase III (KMG-III): the genomes of soil and plant-associated and newly described type strains.</title>
        <authorList>
            <person name="Whitman W."/>
        </authorList>
    </citation>
    <scope>NUCLEOTIDE SEQUENCE [LARGE SCALE GENOMIC DNA]</scope>
    <source>
        <strain evidence="2 3">CECT 8640</strain>
    </source>
</reference>
<dbReference type="EMBL" id="JACHJN010000008">
    <property type="protein sequence ID" value="MBB5958490.1"/>
    <property type="molecule type" value="Genomic_DNA"/>
</dbReference>
<organism evidence="2 3">
    <name type="scientific">Saccharothrix tamanrassetensis</name>
    <dbReference type="NCBI Taxonomy" id="1051531"/>
    <lineage>
        <taxon>Bacteria</taxon>
        <taxon>Bacillati</taxon>
        <taxon>Actinomycetota</taxon>
        <taxon>Actinomycetes</taxon>
        <taxon>Pseudonocardiales</taxon>
        <taxon>Pseudonocardiaceae</taxon>
        <taxon>Saccharothrix</taxon>
    </lineage>
</organism>
<evidence type="ECO:0000313" key="2">
    <source>
        <dbReference type="EMBL" id="MBB5958490.1"/>
    </source>
</evidence>
<proteinExistence type="predicted"/>
<keyword evidence="3" id="KW-1185">Reference proteome</keyword>
<comment type="caution">
    <text evidence="2">The sequence shown here is derived from an EMBL/GenBank/DDBJ whole genome shotgun (WGS) entry which is preliminary data.</text>
</comment>
<keyword evidence="1" id="KW-0472">Membrane</keyword>